<comment type="cofactor">
    <cofactor evidence="6">
        <name>Zn(2+)</name>
        <dbReference type="ChEBI" id="CHEBI:29105"/>
    </cofactor>
    <text evidence="6">Binds 1 zinc ion per subunit.</text>
</comment>
<evidence type="ECO:0000256" key="2">
    <source>
        <dbReference type="ARBA" id="ARBA00022723"/>
    </source>
</evidence>
<accession>A0A977L1I7</accession>
<keyword evidence="2" id="KW-0479">Metal-binding</keyword>
<dbReference type="KEGG" id="wna:KA717_15155"/>
<reference evidence="9" key="1">
    <citation type="submission" date="2021-04" db="EMBL/GenBank/DDBJ databases">
        <title>Genome sequence of Woronichinia naegeliana from Washington state freshwater lake bloom.</title>
        <authorList>
            <person name="Dreher T.W."/>
        </authorList>
    </citation>
    <scope>NUCLEOTIDE SEQUENCE</scope>
    <source>
        <strain evidence="9">WA131</strain>
    </source>
</reference>
<dbReference type="CDD" id="cd07333">
    <property type="entry name" value="M48C_bepA_like"/>
    <property type="match status" value="1"/>
</dbReference>
<evidence type="ECO:0000256" key="5">
    <source>
        <dbReference type="ARBA" id="ARBA00023049"/>
    </source>
</evidence>
<dbReference type="EMBL" id="CP073041">
    <property type="protein sequence ID" value="UXE63784.1"/>
    <property type="molecule type" value="Genomic_DNA"/>
</dbReference>
<keyword evidence="3 6" id="KW-0378">Hydrolase</keyword>
<dbReference type="AlphaFoldDB" id="A0A977L1I7"/>
<dbReference type="Pfam" id="PF01435">
    <property type="entry name" value="Peptidase_M48"/>
    <property type="match status" value="1"/>
</dbReference>
<dbReference type="Gene3D" id="3.30.2010.10">
    <property type="entry name" value="Metalloproteases ('zincins'), catalytic domain"/>
    <property type="match status" value="1"/>
</dbReference>
<evidence type="ECO:0000256" key="7">
    <source>
        <dbReference type="SAM" id="MobiDB-lite"/>
    </source>
</evidence>
<organism evidence="9">
    <name type="scientific">Woronichinia naegeliana WA131</name>
    <dbReference type="NCBI Taxonomy" id="2824559"/>
    <lineage>
        <taxon>Bacteria</taxon>
        <taxon>Bacillati</taxon>
        <taxon>Cyanobacteriota</taxon>
        <taxon>Cyanophyceae</taxon>
        <taxon>Synechococcales</taxon>
        <taxon>Coelosphaeriaceae</taxon>
        <taxon>Woronichinia</taxon>
    </lineage>
</organism>
<dbReference type="Proteomes" id="UP001065613">
    <property type="component" value="Chromosome"/>
</dbReference>
<keyword evidence="1 6" id="KW-0645">Protease</keyword>
<keyword evidence="4 6" id="KW-0862">Zinc</keyword>
<comment type="similarity">
    <text evidence="6">Belongs to the peptidase M48 family.</text>
</comment>
<evidence type="ECO:0000259" key="8">
    <source>
        <dbReference type="Pfam" id="PF01435"/>
    </source>
</evidence>
<dbReference type="GO" id="GO:0004222">
    <property type="term" value="F:metalloendopeptidase activity"/>
    <property type="evidence" value="ECO:0007669"/>
    <property type="project" value="InterPro"/>
</dbReference>
<dbReference type="GO" id="GO:0051603">
    <property type="term" value="P:proteolysis involved in protein catabolic process"/>
    <property type="evidence" value="ECO:0007669"/>
    <property type="project" value="TreeGrafter"/>
</dbReference>
<dbReference type="GO" id="GO:0046872">
    <property type="term" value="F:metal ion binding"/>
    <property type="evidence" value="ECO:0007669"/>
    <property type="project" value="UniProtKB-KW"/>
</dbReference>
<keyword evidence="5 6" id="KW-0482">Metalloprotease</keyword>
<dbReference type="InterPro" id="IPR051156">
    <property type="entry name" value="Mito/Outer_Membr_Metalloprot"/>
</dbReference>
<feature type="compositionally biased region" description="Polar residues" evidence="7">
    <location>
        <begin position="269"/>
        <end position="278"/>
    </location>
</feature>
<evidence type="ECO:0000256" key="3">
    <source>
        <dbReference type="ARBA" id="ARBA00022801"/>
    </source>
</evidence>
<evidence type="ECO:0000256" key="1">
    <source>
        <dbReference type="ARBA" id="ARBA00022670"/>
    </source>
</evidence>
<dbReference type="PANTHER" id="PTHR22726">
    <property type="entry name" value="METALLOENDOPEPTIDASE OMA1"/>
    <property type="match status" value="1"/>
</dbReference>
<feature type="domain" description="Peptidase M48" evidence="8">
    <location>
        <begin position="82"/>
        <end position="253"/>
    </location>
</feature>
<protein>
    <submittedName>
        <fullName evidence="9">M48 family metallopeptidase</fullName>
    </submittedName>
</protein>
<dbReference type="GO" id="GO:0016020">
    <property type="term" value="C:membrane"/>
    <property type="evidence" value="ECO:0007669"/>
    <property type="project" value="TreeGrafter"/>
</dbReference>
<gene>
    <name evidence="9" type="ORF">KA717_15155</name>
</gene>
<dbReference type="InterPro" id="IPR001915">
    <property type="entry name" value="Peptidase_M48"/>
</dbReference>
<evidence type="ECO:0000256" key="4">
    <source>
        <dbReference type="ARBA" id="ARBA00022833"/>
    </source>
</evidence>
<name>A0A977L1I7_9CYAN</name>
<evidence type="ECO:0000313" key="9">
    <source>
        <dbReference type="EMBL" id="UXE63784.1"/>
    </source>
</evidence>
<feature type="region of interest" description="Disordered" evidence="7">
    <location>
        <begin position="258"/>
        <end position="278"/>
    </location>
</feature>
<sequence>MAVNRFRQRCISWAIAGITTFSLVLTTAQPSYSQSWMQLFFQGIQVLQLSNLSDQQEVRFGQQINQQLVQQGQFRPSRNRSLNRYVNEIGQRLAQSSERPDIPYTFQVVDDRAINAFATMGGYVYINTGTILAADNEAELASVIAHEIGHITARHAVTQMRDAALSQGLMSAAGLQGSTIVRLGVQFAVNLPTSREDELEADSLGLNNLIRAGYAPIGIVNFMKKLQRQGNSGIEILSSHPDTANRVVALQEAINPSTANEGDGLDAQAYQTRISSRR</sequence>
<proteinExistence type="inferred from homology"/>
<dbReference type="PANTHER" id="PTHR22726:SF1">
    <property type="entry name" value="METALLOENDOPEPTIDASE OMA1, MITOCHONDRIAL"/>
    <property type="match status" value="1"/>
</dbReference>
<evidence type="ECO:0000256" key="6">
    <source>
        <dbReference type="RuleBase" id="RU003983"/>
    </source>
</evidence>